<dbReference type="PANTHER" id="PTHR43656:SF2">
    <property type="entry name" value="BINDING OXIDOREDUCTASE, PUTATIVE (AFU_ORTHOLOGUE AFUA_2G08260)-RELATED"/>
    <property type="match status" value="1"/>
</dbReference>
<proteinExistence type="predicted"/>
<dbReference type="PANTHER" id="PTHR43656">
    <property type="entry name" value="BINDING OXIDOREDUCTASE, PUTATIVE (AFU_ORTHOLOGUE AFUA_2G08260)-RELATED"/>
    <property type="match status" value="1"/>
</dbReference>
<dbReference type="KEGG" id="ima:PO878_05470"/>
<gene>
    <name evidence="4" type="ORF">PO878_05470</name>
</gene>
<dbReference type="InterPro" id="IPR051799">
    <property type="entry name" value="NADH_flavin_oxidoreductase"/>
</dbReference>
<dbReference type="Pfam" id="PF00724">
    <property type="entry name" value="Oxidored_FMN"/>
    <property type="match status" value="1"/>
</dbReference>
<dbReference type="InterPro" id="IPR001155">
    <property type="entry name" value="OxRdtase_FMN_N"/>
</dbReference>
<organism evidence="4 5">
    <name type="scientific">Iamia majanohamensis</name>
    <dbReference type="NCBI Taxonomy" id="467976"/>
    <lineage>
        <taxon>Bacteria</taxon>
        <taxon>Bacillati</taxon>
        <taxon>Actinomycetota</taxon>
        <taxon>Acidimicrobiia</taxon>
        <taxon>Acidimicrobiales</taxon>
        <taxon>Iamiaceae</taxon>
        <taxon>Iamia</taxon>
    </lineage>
</organism>
<dbReference type="EMBL" id="CP116942">
    <property type="protein sequence ID" value="WCO68173.1"/>
    <property type="molecule type" value="Genomic_DNA"/>
</dbReference>
<accession>A0AAE9YBQ9</accession>
<dbReference type="Proteomes" id="UP001216390">
    <property type="component" value="Chromosome"/>
</dbReference>
<dbReference type="Gene3D" id="3.20.20.70">
    <property type="entry name" value="Aldolase class I"/>
    <property type="match status" value="1"/>
</dbReference>
<evidence type="ECO:0000313" key="5">
    <source>
        <dbReference type="Proteomes" id="UP001216390"/>
    </source>
</evidence>
<evidence type="ECO:0000313" key="4">
    <source>
        <dbReference type="EMBL" id="WCO68173.1"/>
    </source>
</evidence>
<evidence type="ECO:0000256" key="2">
    <source>
        <dbReference type="ARBA" id="ARBA00023002"/>
    </source>
</evidence>
<keyword evidence="1" id="KW-0285">Flavoprotein</keyword>
<evidence type="ECO:0000256" key="1">
    <source>
        <dbReference type="ARBA" id="ARBA00022630"/>
    </source>
</evidence>
<evidence type="ECO:0000259" key="3">
    <source>
        <dbReference type="Pfam" id="PF00724"/>
    </source>
</evidence>
<dbReference type="GO" id="GO:0010181">
    <property type="term" value="F:FMN binding"/>
    <property type="evidence" value="ECO:0007669"/>
    <property type="project" value="InterPro"/>
</dbReference>
<feature type="domain" description="NADH:flavin oxidoreductase/NADH oxidase N-terminal" evidence="3">
    <location>
        <begin position="54"/>
        <end position="264"/>
    </location>
</feature>
<protein>
    <submittedName>
        <fullName evidence="4">NADH:flavin oxidoreductase</fullName>
    </submittedName>
</protein>
<dbReference type="RefSeq" id="WP_272737690.1">
    <property type="nucleotide sequence ID" value="NZ_CP116942.1"/>
</dbReference>
<dbReference type="GO" id="GO:0016491">
    <property type="term" value="F:oxidoreductase activity"/>
    <property type="evidence" value="ECO:0007669"/>
    <property type="project" value="UniProtKB-KW"/>
</dbReference>
<name>A0AAE9YBQ9_9ACTN</name>
<dbReference type="SUPFAM" id="SSF51395">
    <property type="entry name" value="FMN-linked oxidoreductases"/>
    <property type="match status" value="1"/>
</dbReference>
<dbReference type="AlphaFoldDB" id="A0AAE9YBQ9"/>
<reference evidence="4" key="1">
    <citation type="submission" date="2023-01" db="EMBL/GenBank/DDBJ databases">
        <title>The diversity of Class Acidimicrobiia in South China Sea sediment environments and the proposal of Iamia marina sp. nov., a novel species of the genus Iamia.</title>
        <authorList>
            <person name="He Y."/>
            <person name="Tian X."/>
        </authorList>
    </citation>
    <scope>NUCLEOTIDE SEQUENCE</scope>
    <source>
        <strain evidence="4">DSM 19957</strain>
    </source>
</reference>
<keyword evidence="5" id="KW-1185">Reference proteome</keyword>
<sequence length="474" mass="50247">MDVTTRLTQVKKLDTLDALRSHLADLGVELPVADAAEPDGVLASPVEVHDGSAGTLTVPNRFAVLPMEGWDGSAEGHPTDLVRRRWGRFGASGCGLVWGEATAVRHDGRANPHQLVLDERTVDEVAVLRDLLAPEQVAGLQLTHSGRWSRPDGTPAPRTAYAHPILDGRLGVDAGAVLADDELDELVEAYVAAAVLAQQAGFAFVDVKHCHGYLLHELLSAHDRPGPYGGDLEGRTRFLRSVVEGIRDRAPGLAVAVRLSLFDLLPFRAGPDGTGEPDGSGPYPYAFGGDGTGLGVDLAETHALLELVEGLGIGLVSATAGSPYYNPHVQRPAYFPPSDGYQPPEDPLVGVARQVAATAEVTARHPGLAIVGSGLSYVQQWLPEVAQAIVASGGADLVGLGRMVLSYPDLAADVLAGRPLQTRLVCRTFSDCTTAPRNGLVSGCFPLDPFYKDHPQRVELTQAKKEARRAQRSG</sequence>
<keyword evidence="2" id="KW-0560">Oxidoreductase</keyword>
<dbReference type="InterPro" id="IPR013785">
    <property type="entry name" value="Aldolase_TIM"/>
</dbReference>